<protein>
    <submittedName>
        <fullName evidence="2">Uncharacterized protein</fullName>
    </submittedName>
</protein>
<feature type="region of interest" description="Disordered" evidence="1">
    <location>
        <begin position="126"/>
        <end position="204"/>
    </location>
</feature>
<name>A0A1L7WWF0_9HELO</name>
<reference evidence="2 3" key="1">
    <citation type="submission" date="2016-03" db="EMBL/GenBank/DDBJ databases">
        <authorList>
            <person name="Ploux O."/>
        </authorList>
    </citation>
    <scope>NUCLEOTIDE SEQUENCE [LARGE SCALE GENOMIC DNA]</scope>
    <source>
        <strain evidence="2 3">UAMH 11012</strain>
    </source>
</reference>
<gene>
    <name evidence="2" type="ORF">PAC_06968</name>
</gene>
<keyword evidence="3" id="KW-1185">Reference proteome</keyword>
<evidence type="ECO:0000256" key="1">
    <source>
        <dbReference type="SAM" id="MobiDB-lite"/>
    </source>
</evidence>
<dbReference type="Proteomes" id="UP000184330">
    <property type="component" value="Unassembled WGS sequence"/>
</dbReference>
<organism evidence="2 3">
    <name type="scientific">Phialocephala subalpina</name>
    <dbReference type="NCBI Taxonomy" id="576137"/>
    <lineage>
        <taxon>Eukaryota</taxon>
        <taxon>Fungi</taxon>
        <taxon>Dikarya</taxon>
        <taxon>Ascomycota</taxon>
        <taxon>Pezizomycotina</taxon>
        <taxon>Leotiomycetes</taxon>
        <taxon>Helotiales</taxon>
        <taxon>Mollisiaceae</taxon>
        <taxon>Phialocephala</taxon>
        <taxon>Phialocephala fortinii species complex</taxon>
    </lineage>
</organism>
<accession>A0A1L7WWF0</accession>
<evidence type="ECO:0000313" key="3">
    <source>
        <dbReference type="Proteomes" id="UP000184330"/>
    </source>
</evidence>
<proteinExistence type="predicted"/>
<sequence length="204" mass="23665">MQSHAQRIQRRRTLGLLDIPWPLHLPNSSKDFAHFAFSIGYKRFANEIQHLNGSTVLRSKMERAWKTVVEQEYRFWNPRNRNPQDKVRMKARALEMIGGSDAWSNADIELYWRRQEDIARLRWNTNPSSTSQKIMPAQGLLAEEPCEEEPLEEESLEEESSDEEHDEEEIEEEELEEEVDLAEQAGDGLFNSFTSGFGGFGHLG</sequence>
<evidence type="ECO:0000313" key="2">
    <source>
        <dbReference type="EMBL" id="CZR57079.1"/>
    </source>
</evidence>
<dbReference type="EMBL" id="FJOG01000009">
    <property type="protein sequence ID" value="CZR57079.1"/>
    <property type="molecule type" value="Genomic_DNA"/>
</dbReference>
<dbReference type="AlphaFoldDB" id="A0A1L7WWF0"/>
<feature type="compositionally biased region" description="Acidic residues" evidence="1">
    <location>
        <begin position="144"/>
        <end position="181"/>
    </location>
</feature>